<keyword evidence="3 6" id="KW-1133">Transmembrane helix</keyword>
<evidence type="ECO:0000256" key="5">
    <source>
        <dbReference type="ARBA" id="ARBA00093776"/>
    </source>
</evidence>
<comment type="subcellular location">
    <subcellularLocation>
        <location evidence="1">Membrane</location>
        <topology evidence="1">Multi-pass membrane protein</topology>
    </subcellularLocation>
</comment>
<dbReference type="EMBL" id="JABSTR010000010">
    <property type="protein sequence ID" value="KAH9380088.1"/>
    <property type="molecule type" value="Genomic_DNA"/>
</dbReference>
<dbReference type="InterPro" id="IPR059010">
    <property type="entry name" value="TMEM179-179B"/>
</dbReference>
<comment type="caution">
    <text evidence="7">The sequence shown here is derived from an EMBL/GenBank/DDBJ whole genome shotgun (WGS) entry which is preliminary data.</text>
</comment>
<dbReference type="Proteomes" id="UP000821853">
    <property type="component" value="Chromosome 8"/>
</dbReference>
<feature type="transmembrane region" description="Helical" evidence="6">
    <location>
        <begin position="15"/>
        <end position="32"/>
    </location>
</feature>
<gene>
    <name evidence="7" type="ORF">HPB48_009915</name>
</gene>
<evidence type="ECO:0000256" key="3">
    <source>
        <dbReference type="ARBA" id="ARBA00022989"/>
    </source>
</evidence>
<dbReference type="OrthoDB" id="6479023at2759"/>
<dbReference type="VEuPathDB" id="VectorBase:HLOH_040103"/>
<keyword evidence="2 6" id="KW-0812">Transmembrane</keyword>
<protein>
    <submittedName>
        <fullName evidence="7">Uncharacterized protein</fullName>
    </submittedName>
</protein>
<evidence type="ECO:0000256" key="6">
    <source>
        <dbReference type="SAM" id="Phobius"/>
    </source>
</evidence>
<evidence type="ECO:0000313" key="7">
    <source>
        <dbReference type="EMBL" id="KAH9380088.1"/>
    </source>
</evidence>
<evidence type="ECO:0000256" key="4">
    <source>
        <dbReference type="ARBA" id="ARBA00023136"/>
    </source>
</evidence>
<dbReference type="Pfam" id="PF26158">
    <property type="entry name" value="Claudin_TMEM179-179B"/>
    <property type="match status" value="1"/>
</dbReference>
<dbReference type="OMA" id="RKCRIDY"/>
<evidence type="ECO:0000313" key="8">
    <source>
        <dbReference type="Proteomes" id="UP000821853"/>
    </source>
</evidence>
<keyword evidence="4 6" id="KW-0472">Membrane</keyword>
<sequence>MIIQRSVTVWRATHVLAYLCALATSIGALVCYRKMNAQLMTTVDKCLLFTKPWIDVEQSSRKCRIDYTRIEWSSDTLCNYVTFALLASFVYSIVAVWFFVMCAPTRGTELNDSVVHVWKIVAPASFLSGVMAMVTLVMAWKVTNGMNAFFDGLAEGARKK</sequence>
<reference evidence="7 8" key="1">
    <citation type="journal article" date="2020" name="Cell">
        <title>Large-Scale Comparative Analyses of Tick Genomes Elucidate Their Genetic Diversity and Vector Capacities.</title>
        <authorList>
            <consortium name="Tick Genome and Microbiome Consortium (TIGMIC)"/>
            <person name="Jia N."/>
            <person name="Wang J."/>
            <person name="Shi W."/>
            <person name="Du L."/>
            <person name="Sun Y."/>
            <person name="Zhan W."/>
            <person name="Jiang J.F."/>
            <person name="Wang Q."/>
            <person name="Zhang B."/>
            <person name="Ji P."/>
            <person name="Bell-Sakyi L."/>
            <person name="Cui X.M."/>
            <person name="Yuan T.T."/>
            <person name="Jiang B.G."/>
            <person name="Yang W.F."/>
            <person name="Lam T.T."/>
            <person name="Chang Q.C."/>
            <person name="Ding S.J."/>
            <person name="Wang X.J."/>
            <person name="Zhu J.G."/>
            <person name="Ruan X.D."/>
            <person name="Zhao L."/>
            <person name="Wei J.T."/>
            <person name="Ye R.Z."/>
            <person name="Que T.C."/>
            <person name="Du C.H."/>
            <person name="Zhou Y.H."/>
            <person name="Cheng J.X."/>
            <person name="Dai P.F."/>
            <person name="Guo W.B."/>
            <person name="Han X.H."/>
            <person name="Huang E.J."/>
            <person name="Li L.F."/>
            <person name="Wei W."/>
            <person name="Gao Y.C."/>
            <person name="Liu J.Z."/>
            <person name="Shao H.Z."/>
            <person name="Wang X."/>
            <person name="Wang C.C."/>
            <person name="Yang T.C."/>
            <person name="Huo Q.B."/>
            <person name="Li W."/>
            <person name="Chen H.Y."/>
            <person name="Chen S.E."/>
            <person name="Zhou L.G."/>
            <person name="Ni X.B."/>
            <person name="Tian J.H."/>
            <person name="Sheng Y."/>
            <person name="Liu T."/>
            <person name="Pan Y.S."/>
            <person name="Xia L.Y."/>
            <person name="Li J."/>
            <person name="Zhao F."/>
            <person name="Cao W.C."/>
        </authorList>
    </citation>
    <scope>NUCLEOTIDE SEQUENCE [LARGE SCALE GENOMIC DNA]</scope>
    <source>
        <strain evidence="7">HaeL-2018</strain>
    </source>
</reference>
<evidence type="ECO:0000256" key="2">
    <source>
        <dbReference type="ARBA" id="ARBA00022692"/>
    </source>
</evidence>
<comment type="similarity">
    <text evidence="5">Belongs to the TMEM179 family.</text>
</comment>
<proteinExistence type="inferred from homology"/>
<name>A0A9J6GZI0_HAELO</name>
<accession>A0A9J6GZI0</accession>
<dbReference type="AlphaFoldDB" id="A0A9J6GZI0"/>
<feature type="transmembrane region" description="Helical" evidence="6">
    <location>
        <begin position="120"/>
        <end position="140"/>
    </location>
</feature>
<evidence type="ECO:0000256" key="1">
    <source>
        <dbReference type="ARBA" id="ARBA00004141"/>
    </source>
</evidence>
<organism evidence="7 8">
    <name type="scientific">Haemaphysalis longicornis</name>
    <name type="common">Bush tick</name>
    <dbReference type="NCBI Taxonomy" id="44386"/>
    <lineage>
        <taxon>Eukaryota</taxon>
        <taxon>Metazoa</taxon>
        <taxon>Ecdysozoa</taxon>
        <taxon>Arthropoda</taxon>
        <taxon>Chelicerata</taxon>
        <taxon>Arachnida</taxon>
        <taxon>Acari</taxon>
        <taxon>Parasitiformes</taxon>
        <taxon>Ixodida</taxon>
        <taxon>Ixodoidea</taxon>
        <taxon>Ixodidae</taxon>
        <taxon>Haemaphysalinae</taxon>
        <taxon>Haemaphysalis</taxon>
    </lineage>
</organism>
<feature type="transmembrane region" description="Helical" evidence="6">
    <location>
        <begin position="77"/>
        <end position="100"/>
    </location>
</feature>
<keyword evidence="8" id="KW-1185">Reference proteome</keyword>